<organism evidence="2 3">
    <name type="scientific">Hymenobacter elongatus</name>
    <dbReference type="NCBI Taxonomy" id="877208"/>
    <lineage>
        <taxon>Bacteria</taxon>
        <taxon>Pseudomonadati</taxon>
        <taxon>Bacteroidota</taxon>
        <taxon>Cytophagia</taxon>
        <taxon>Cytophagales</taxon>
        <taxon>Hymenobacteraceae</taxon>
        <taxon>Hymenobacter</taxon>
    </lineage>
</organism>
<evidence type="ECO:0000256" key="1">
    <source>
        <dbReference type="SAM" id="Phobius"/>
    </source>
</evidence>
<gene>
    <name evidence="2" type="ORF">E5J99_15245</name>
</gene>
<evidence type="ECO:0000313" key="3">
    <source>
        <dbReference type="Proteomes" id="UP000297739"/>
    </source>
</evidence>
<reference evidence="2 3" key="1">
    <citation type="submission" date="2019-04" db="EMBL/GenBank/DDBJ databases">
        <authorList>
            <person name="Feng G."/>
            <person name="Zhang J."/>
            <person name="Zhu H."/>
        </authorList>
    </citation>
    <scope>NUCLEOTIDE SEQUENCE [LARGE SCALE GENOMIC DNA]</scope>
    <source>
        <strain evidence="2 3">JCM 17223</strain>
    </source>
</reference>
<keyword evidence="1" id="KW-1133">Transmembrane helix</keyword>
<keyword evidence="3" id="KW-1185">Reference proteome</keyword>
<feature type="transmembrane region" description="Helical" evidence="1">
    <location>
        <begin position="66"/>
        <end position="86"/>
    </location>
</feature>
<dbReference type="Proteomes" id="UP000297739">
    <property type="component" value="Unassembled WGS sequence"/>
</dbReference>
<sequence>MAEDLTSTANRWLKTWLPVVGAFVLVPVYGLNALGGSIGQGLLLGLTARQIIKREGEVGRTTAATWLFLLVVLILVPLSGMMWLIADWSI</sequence>
<proteinExistence type="predicted"/>
<dbReference type="AlphaFoldDB" id="A0A4Z0PHW8"/>
<feature type="transmembrane region" description="Helical" evidence="1">
    <location>
        <begin position="20"/>
        <end position="46"/>
    </location>
</feature>
<accession>A0A4Z0PHW8</accession>
<evidence type="ECO:0000313" key="2">
    <source>
        <dbReference type="EMBL" id="TGE14623.1"/>
    </source>
</evidence>
<protein>
    <submittedName>
        <fullName evidence="2">Uncharacterized protein</fullName>
    </submittedName>
</protein>
<comment type="caution">
    <text evidence="2">The sequence shown here is derived from an EMBL/GenBank/DDBJ whole genome shotgun (WGS) entry which is preliminary data.</text>
</comment>
<keyword evidence="1" id="KW-0472">Membrane</keyword>
<dbReference type="EMBL" id="SRLD01000032">
    <property type="protein sequence ID" value="TGE14623.1"/>
    <property type="molecule type" value="Genomic_DNA"/>
</dbReference>
<dbReference type="RefSeq" id="WP_135498677.1">
    <property type="nucleotide sequence ID" value="NZ_SRLD01000032.1"/>
</dbReference>
<name>A0A4Z0PHW8_9BACT</name>
<keyword evidence="1" id="KW-0812">Transmembrane</keyword>